<dbReference type="Pfam" id="PF01368">
    <property type="entry name" value="DHH"/>
    <property type="match status" value="1"/>
</dbReference>
<dbReference type="InterPro" id="IPR004097">
    <property type="entry name" value="DHHA2"/>
</dbReference>
<dbReference type="GO" id="GO:0046872">
    <property type="term" value="F:metal ion binding"/>
    <property type="evidence" value="ECO:0007669"/>
    <property type="project" value="UniProtKB-KW"/>
</dbReference>
<keyword evidence="3" id="KW-0378">Hydrolase</keyword>
<dbReference type="PANTHER" id="PTHR12112:SF39">
    <property type="entry name" value="EG:152A3.5 PROTEIN (FBGN0003116_PN PROTEIN)"/>
    <property type="match status" value="1"/>
</dbReference>
<reference evidence="6" key="1">
    <citation type="submission" date="2019-10" db="EMBL/GenBank/DDBJ databases">
        <authorList>
            <person name="Nor Muhammad N."/>
        </authorList>
    </citation>
    <scope>NUCLEOTIDE SEQUENCE</scope>
</reference>
<dbReference type="InterPro" id="IPR038222">
    <property type="entry name" value="DHHA2_dom_sf"/>
</dbReference>
<gene>
    <name evidence="6" type="primary">I1RJS2</name>
</gene>
<comment type="cofactor">
    <cofactor evidence="1">
        <name>Mn(2+)</name>
        <dbReference type="ChEBI" id="CHEBI:29035"/>
    </cofactor>
</comment>
<name>A0A5K1JYT7_9APHY</name>
<dbReference type="GO" id="GO:0004309">
    <property type="term" value="F:exopolyphosphatase activity"/>
    <property type="evidence" value="ECO:0007669"/>
    <property type="project" value="TreeGrafter"/>
</dbReference>
<evidence type="ECO:0000313" key="6">
    <source>
        <dbReference type="EMBL" id="VWO97728.1"/>
    </source>
</evidence>
<evidence type="ECO:0000256" key="2">
    <source>
        <dbReference type="ARBA" id="ARBA00022723"/>
    </source>
</evidence>
<evidence type="ECO:0000256" key="1">
    <source>
        <dbReference type="ARBA" id="ARBA00001936"/>
    </source>
</evidence>
<dbReference type="Pfam" id="PF02833">
    <property type="entry name" value="DHHA2"/>
    <property type="match status" value="1"/>
</dbReference>
<dbReference type="AlphaFoldDB" id="A0A5K1JYT7"/>
<dbReference type="Gene3D" id="3.90.1640.10">
    <property type="entry name" value="inorganic pyrophosphatase (n-terminal core)"/>
    <property type="match status" value="1"/>
</dbReference>
<evidence type="ECO:0000259" key="5">
    <source>
        <dbReference type="SMART" id="SM01131"/>
    </source>
</evidence>
<feature type="domain" description="DHHA2" evidence="5">
    <location>
        <begin position="271"/>
        <end position="436"/>
    </location>
</feature>
<dbReference type="SMART" id="SM01131">
    <property type="entry name" value="DHHA2"/>
    <property type="match status" value="1"/>
</dbReference>
<dbReference type="SUPFAM" id="SSF64182">
    <property type="entry name" value="DHH phosphoesterases"/>
    <property type="match status" value="1"/>
</dbReference>
<dbReference type="PANTHER" id="PTHR12112">
    <property type="entry name" value="BNIP - RELATED"/>
    <property type="match status" value="1"/>
</dbReference>
<dbReference type="InterPro" id="IPR038763">
    <property type="entry name" value="DHH_sf"/>
</dbReference>
<evidence type="ECO:0000256" key="3">
    <source>
        <dbReference type="ARBA" id="ARBA00022801"/>
    </source>
</evidence>
<keyword evidence="2" id="KW-0479">Metal-binding</keyword>
<protein>
    <submittedName>
        <fullName evidence="6">WD_REPEATS_REGION domain-containing protein</fullName>
    </submittedName>
</protein>
<sequence>MALAAFLREKKASYLDAVKAGRGSEWTVVMGNEAGDLDSIASSIAYAWYATKVQGILAVSLTQTVRAELRLRAENLHAFTLAHLDPDADILCLDDVPRAPSAPFPSTHFALVDHNRLGARFTQDNPAARVVAVVDHHEDEGLYCDTAAPRLIAVPTGSCTSLVTQLFSEHQGSLDEIPPELATLLLCSILIDTSGLKPGGKAEAADHQAARLLVPRAQAAALCAHASNANLFVASDSPPAAANPDPSAHAPSGVHVDEAAPHETAGLRELHHTLQEKKTSVAHLGTQDLLRRDYKEYAMQRAEREVRVGLSSVPVGFAEWLPRHAEFFTETERFMGERGLEVLGILTSFHEHEKHGKSGRGKHRREQMYVVRKGAELADALFDALAESEELNLKRVKFPEYGVHNGFGEEFRARMWRQKNVDATRKVTAPLVKNIIEGRSRGSSL</sequence>
<organism evidence="6">
    <name type="scientific">Ganoderma boninense</name>
    <dbReference type="NCBI Taxonomy" id="34458"/>
    <lineage>
        <taxon>Eukaryota</taxon>
        <taxon>Fungi</taxon>
        <taxon>Dikarya</taxon>
        <taxon>Basidiomycota</taxon>
        <taxon>Agaricomycotina</taxon>
        <taxon>Agaricomycetes</taxon>
        <taxon>Polyporales</taxon>
        <taxon>Polyporaceae</taxon>
        <taxon>Ganoderma</taxon>
    </lineage>
</organism>
<dbReference type="Gene3D" id="3.10.310.20">
    <property type="entry name" value="DHHA2 domain"/>
    <property type="match status" value="1"/>
</dbReference>
<proteinExistence type="predicted"/>
<dbReference type="InterPro" id="IPR001667">
    <property type="entry name" value="DDH_dom"/>
</dbReference>
<accession>A0A5K1JYT7</accession>
<dbReference type="EMBL" id="LR726482">
    <property type="protein sequence ID" value="VWO97728.1"/>
    <property type="molecule type" value="Genomic_DNA"/>
</dbReference>
<keyword evidence="4" id="KW-0464">Manganese</keyword>
<evidence type="ECO:0000256" key="4">
    <source>
        <dbReference type="ARBA" id="ARBA00023211"/>
    </source>
</evidence>
<dbReference type="GO" id="GO:0005737">
    <property type="term" value="C:cytoplasm"/>
    <property type="evidence" value="ECO:0007669"/>
    <property type="project" value="InterPro"/>
</dbReference>